<dbReference type="EMBL" id="KN847523">
    <property type="protein sequence ID" value="KIV91886.1"/>
    <property type="molecule type" value="Genomic_DNA"/>
</dbReference>
<gene>
    <name evidence="1" type="ORF">PV10_06377</name>
</gene>
<protein>
    <submittedName>
        <fullName evidence="1">Uncharacterized protein</fullName>
    </submittedName>
</protein>
<dbReference type="GeneID" id="27324222"/>
<organism evidence="1 2">
    <name type="scientific">Exophiala mesophila</name>
    <name type="common">Black yeast-like fungus</name>
    <dbReference type="NCBI Taxonomy" id="212818"/>
    <lineage>
        <taxon>Eukaryota</taxon>
        <taxon>Fungi</taxon>
        <taxon>Dikarya</taxon>
        <taxon>Ascomycota</taxon>
        <taxon>Pezizomycotina</taxon>
        <taxon>Eurotiomycetes</taxon>
        <taxon>Chaetothyriomycetidae</taxon>
        <taxon>Chaetothyriales</taxon>
        <taxon>Herpotrichiellaceae</taxon>
        <taxon>Exophiala</taxon>
    </lineage>
</organism>
<evidence type="ECO:0000313" key="1">
    <source>
        <dbReference type="EMBL" id="KIV91886.1"/>
    </source>
</evidence>
<evidence type="ECO:0000313" key="2">
    <source>
        <dbReference type="Proteomes" id="UP000054302"/>
    </source>
</evidence>
<sequence length="128" mass="14647">MQHEAINGGFLDTYCSQPLGEKIEDSVVVEVPLPTTRLMPHHNKALSTLTEPRDSRMHWVVSRCNQAPVQAGSPPCMPRFSWCLDHAHSNGARSESRHVLRLLENSSNWQVTVVYRSLRRIDMYWPPV</sequence>
<proteinExistence type="predicted"/>
<dbReference type="RefSeq" id="XP_016223460.1">
    <property type="nucleotide sequence ID" value="XM_016371167.1"/>
</dbReference>
<keyword evidence="2" id="KW-1185">Reference proteome</keyword>
<dbReference type="AlphaFoldDB" id="A0A0D1XUK4"/>
<dbReference type="VEuPathDB" id="FungiDB:PV10_06377"/>
<reference evidence="1 2" key="1">
    <citation type="submission" date="2015-01" db="EMBL/GenBank/DDBJ databases">
        <title>The Genome Sequence of Exophiala mesophila CBS40295.</title>
        <authorList>
            <consortium name="The Broad Institute Genomics Platform"/>
            <person name="Cuomo C."/>
            <person name="de Hoog S."/>
            <person name="Gorbushina A."/>
            <person name="Stielow B."/>
            <person name="Teixiera M."/>
            <person name="Abouelleil A."/>
            <person name="Chapman S.B."/>
            <person name="Priest M."/>
            <person name="Young S.K."/>
            <person name="Wortman J."/>
            <person name="Nusbaum C."/>
            <person name="Birren B."/>
        </authorList>
    </citation>
    <scope>NUCLEOTIDE SEQUENCE [LARGE SCALE GENOMIC DNA]</scope>
    <source>
        <strain evidence="1 2">CBS 40295</strain>
    </source>
</reference>
<dbReference type="HOGENOM" id="CLU_1959591_0_0_1"/>
<name>A0A0D1XUK4_EXOME</name>
<accession>A0A0D1XUK4</accession>
<dbReference type="Proteomes" id="UP000054302">
    <property type="component" value="Unassembled WGS sequence"/>
</dbReference>